<gene>
    <name evidence="3" type="ORF">DNU24_23110</name>
</gene>
<sequence length="1024" mass="111807">MNKVTDEHGNKDDIDWDEVKSGIKEYTGEYVKFTLSVGGEVKGEELQTLGKTLDDSIKTAMGIDKYLLTSSQYMIYSSGFVVKNGITVYELVTAYKSHDANIFLKKILSTVVAVTATALSAELGPVPAVALGGFAGDVTNIIWDKFISKTDDGQLAINLTDHYVFGKDNDVDVSVFNNWLPDSSEHFGSHSTESSLISMAGNAYNIAQIYNFFYKKYASVDKHQLGDALNKILTDYYNNKTDYTIEAGDTLSELAKKFDVSVNELLLLNPLIADPDKIKTGDILHIPLSHGVSMSNFNNPDFFKFVNDFLSPGASGPDTSEAIRVSDPLVIDLNGDGVKTISKSAGIVFDHDGNLFAENTGWISSEDGLLVLDKNQDGKIDSGKELFGGNTELEDGTLAKNGYEALQRYDENKDGVIDKNDSIWGKLKIWQDKNTDATVGDGELFSLTKLNIAGIKLDYGDVNATDSEGNKHLHKSEVIYEDGHTGIAEDLGLETDKGKTRYTGDKEVSDDAKVLPYIRGFGNMADLQVAMSHNSDLKALVSQYSVADEAGKFRLTEQIIYAWAGVTGIDIHSRGKNVNAQHLAVLEVTTGEEYRTSYHQKNPNVNDGILLEKEYCKFYGYVSAMLQSQTTYKEFFSKINLTLNKDMSNFTLNFSEVEKYIAGISSQSEALNLRGLLFSLLSYMPQFEDIRNSVGIPAVRDSTGDTAYQGGNNHPDYYFFEKGHGRDVVTDYAGTAAEADTLVFSQVQSGQATFEHTGDDLVIHAYGDDNSVMLKDYFRDYGYRRCHLVFDDTTLETAQVLARKYTFSGTDGDDTLYGWATDDTLCGGAGNDRLYAGAGQNVLDGGAGNDTLAAGSGEDVLDGGAGDDRLNGGGGADRYLFAPGHGRDVVTDYAGTAAEADTLVFSQAQSGQATFEHTGDDLVIHAYGDDNSVTLKDYFRGENYQRFNLQFDDTEVTYPVLHNDTESLPSGQSILQSEMAAVDARVNSLIEAMAVFAPECAAQSTGYSESLNQYAIPTMALPNQ</sequence>
<dbReference type="Pfam" id="PF01476">
    <property type="entry name" value="LysM"/>
    <property type="match status" value="1"/>
</dbReference>
<dbReference type="Gene3D" id="2.150.10.10">
    <property type="entry name" value="Serralysin-like metalloprotease, C-terminal"/>
    <property type="match status" value="2"/>
</dbReference>
<comment type="caution">
    <text evidence="3">The sequence shown here is derived from an EMBL/GenBank/DDBJ whole genome shotgun (WGS) entry which is preliminary data.</text>
</comment>
<dbReference type="EMBL" id="AAIYKG010000038">
    <property type="protein sequence ID" value="ECJ4508471.1"/>
    <property type="molecule type" value="Genomic_DNA"/>
</dbReference>
<dbReference type="PANTHER" id="PTHR39431:SF1">
    <property type="entry name" value="FRPA_C-RELATED PROTEIN"/>
    <property type="match status" value="1"/>
</dbReference>
<evidence type="ECO:0000259" key="2">
    <source>
        <dbReference type="PROSITE" id="PS51782"/>
    </source>
</evidence>
<dbReference type="SUPFAM" id="SSF54106">
    <property type="entry name" value="LysM domain"/>
    <property type="match status" value="1"/>
</dbReference>
<accession>A0A5Y3XGA5</accession>
<proteinExistence type="predicted"/>
<dbReference type="CDD" id="cd00118">
    <property type="entry name" value="LysM"/>
    <property type="match status" value="1"/>
</dbReference>
<evidence type="ECO:0000256" key="1">
    <source>
        <dbReference type="ARBA" id="ARBA00022837"/>
    </source>
</evidence>
<dbReference type="GO" id="GO:0005509">
    <property type="term" value="F:calcium ion binding"/>
    <property type="evidence" value="ECO:0007669"/>
    <property type="project" value="InterPro"/>
</dbReference>
<dbReference type="SUPFAM" id="SSF51120">
    <property type="entry name" value="beta-Roll"/>
    <property type="match status" value="2"/>
</dbReference>
<dbReference type="InterPro" id="IPR011049">
    <property type="entry name" value="Serralysin-like_metalloprot_C"/>
</dbReference>
<dbReference type="Gene3D" id="3.10.350.10">
    <property type="entry name" value="LysM domain"/>
    <property type="match status" value="1"/>
</dbReference>
<dbReference type="PROSITE" id="PS51782">
    <property type="entry name" value="LYSM"/>
    <property type="match status" value="1"/>
</dbReference>
<dbReference type="PANTHER" id="PTHR39431">
    <property type="entry name" value="FRPA/C-RELATED PROTEIN"/>
    <property type="match status" value="1"/>
</dbReference>
<dbReference type="InterPro" id="IPR018392">
    <property type="entry name" value="LysM"/>
</dbReference>
<dbReference type="InterPro" id="IPR018511">
    <property type="entry name" value="Hemolysin-typ_Ca-bd_CS"/>
</dbReference>
<dbReference type="PROSITE" id="PS00330">
    <property type="entry name" value="HEMOLYSIN_CALCIUM"/>
    <property type="match status" value="2"/>
</dbReference>
<dbReference type="AlphaFoldDB" id="A0A5Y3XGA5"/>
<dbReference type="PRINTS" id="PR00313">
    <property type="entry name" value="CABNDNGRPT"/>
</dbReference>
<organism evidence="3">
    <name type="scientific">Salmonella enterica subsp. salamae</name>
    <dbReference type="NCBI Taxonomy" id="59202"/>
    <lineage>
        <taxon>Bacteria</taxon>
        <taxon>Pseudomonadati</taxon>
        <taxon>Pseudomonadota</taxon>
        <taxon>Gammaproteobacteria</taxon>
        <taxon>Enterobacterales</taxon>
        <taxon>Enterobacteriaceae</taxon>
        <taxon>Salmonella</taxon>
    </lineage>
</organism>
<feature type="domain" description="LysM" evidence="2">
    <location>
        <begin position="241"/>
        <end position="286"/>
    </location>
</feature>
<dbReference type="InterPro" id="IPR036779">
    <property type="entry name" value="LysM_dom_sf"/>
</dbReference>
<name>A0A5Y3XGA5_SALER</name>
<dbReference type="Proteomes" id="UP000839747">
    <property type="component" value="Unassembled WGS sequence"/>
</dbReference>
<dbReference type="Pfam" id="PF00353">
    <property type="entry name" value="HemolysinCabind"/>
    <property type="match status" value="2"/>
</dbReference>
<dbReference type="InterPro" id="IPR001343">
    <property type="entry name" value="Hemolysn_Ca-bd"/>
</dbReference>
<reference evidence="3" key="1">
    <citation type="submission" date="2018-06" db="EMBL/GenBank/DDBJ databases">
        <authorList>
            <person name="Ashton P.M."/>
            <person name="Dallman T."/>
            <person name="Nair S."/>
            <person name="De Pinna E."/>
            <person name="Peters T."/>
            <person name="Grant K."/>
        </authorList>
    </citation>
    <scope>NUCLEOTIDE SEQUENCE [LARGE SCALE GENOMIC DNA]</scope>
    <source>
        <strain evidence="3">318584</strain>
    </source>
</reference>
<keyword evidence="1" id="KW-0106">Calcium</keyword>
<evidence type="ECO:0000313" key="3">
    <source>
        <dbReference type="EMBL" id="ECJ4508471.1"/>
    </source>
</evidence>
<dbReference type="SMART" id="SM00257">
    <property type="entry name" value="LysM"/>
    <property type="match status" value="1"/>
</dbReference>
<protein>
    <recommendedName>
        <fullName evidence="2">LysM domain-containing protein</fullName>
    </recommendedName>
</protein>